<keyword evidence="1" id="KW-0812">Transmembrane</keyword>
<evidence type="ECO:0000256" key="1">
    <source>
        <dbReference type="SAM" id="Phobius"/>
    </source>
</evidence>
<keyword evidence="1" id="KW-0472">Membrane</keyword>
<proteinExistence type="predicted"/>
<protein>
    <recommendedName>
        <fullName evidence="4">DUF2029 domain-containing protein</fullName>
    </recommendedName>
</protein>
<name>A3IZG9_9CHRO</name>
<feature type="transmembrane region" description="Helical" evidence="1">
    <location>
        <begin position="12"/>
        <end position="29"/>
    </location>
</feature>
<evidence type="ECO:0000313" key="2">
    <source>
        <dbReference type="EMBL" id="EAZ88132.1"/>
    </source>
</evidence>
<organism evidence="2 3">
    <name type="scientific">Crocosphaera chwakensis CCY0110</name>
    <dbReference type="NCBI Taxonomy" id="391612"/>
    <lineage>
        <taxon>Bacteria</taxon>
        <taxon>Bacillati</taxon>
        <taxon>Cyanobacteriota</taxon>
        <taxon>Cyanophyceae</taxon>
        <taxon>Oscillatoriophycideae</taxon>
        <taxon>Chroococcales</taxon>
        <taxon>Aphanothecaceae</taxon>
        <taxon>Crocosphaera</taxon>
        <taxon>Crocosphaera chwakensis</taxon>
    </lineage>
</organism>
<keyword evidence="3" id="KW-1185">Reference proteome</keyword>
<dbReference type="EMBL" id="AAXW01000104">
    <property type="protein sequence ID" value="EAZ88132.1"/>
    <property type="molecule type" value="Genomic_DNA"/>
</dbReference>
<evidence type="ECO:0008006" key="4">
    <source>
        <dbReference type="Google" id="ProtNLM"/>
    </source>
</evidence>
<keyword evidence="1" id="KW-1133">Transmembrane helix</keyword>
<feature type="transmembrane region" description="Helical" evidence="1">
    <location>
        <begin position="35"/>
        <end position="61"/>
    </location>
</feature>
<reference evidence="2 3" key="1">
    <citation type="submission" date="2007-03" db="EMBL/GenBank/DDBJ databases">
        <authorList>
            <person name="Stal L."/>
            <person name="Ferriera S."/>
            <person name="Johnson J."/>
            <person name="Kravitz S."/>
            <person name="Beeson K."/>
            <person name="Sutton G."/>
            <person name="Rogers Y.-H."/>
            <person name="Friedman R."/>
            <person name="Frazier M."/>
            <person name="Venter J.C."/>
        </authorList>
    </citation>
    <scope>NUCLEOTIDE SEQUENCE [LARGE SCALE GENOMIC DNA]</scope>
    <source>
        <strain evidence="2 3">CCY0110</strain>
    </source>
</reference>
<comment type="caution">
    <text evidence="2">The sequence shown here is derived from an EMBL/GenBank/DDBJ whole genome shotgun (WGS) entry which is preliminary data.</text>
</comment>
<dbReference type="AlphaFoldDB" id="A3IZG9"/>
<gene>
    <name evidence="2" type="ORF">CY0110_10907</name>
</gene>
<sequence>MILVSLPLLPWRYDLFPSFLTILAFYYLFKQPIISGILLGCGILAKLYPVILLPVFIIYFFQRKNFRAC</sequence>
<accession>A3IZG9</accession>
<evidence type="ECO:0000313" key="3">
    <source>
        <dbReference type="Proteomes" id="UP000003781"/>
    </source>
</evidence>
<dbReference type="Proteomes" id="UP000003781">
    <property type="component" value="Unassembled WGS sequence"/>
</dbReference>